<dbReference type="GO" id="GO:0016887">
    <property type="term" value="F:ATP hydrolysis activity"/>
    <property type="evidence" value="ECO:0007669"/>
    <property type="project" value="InterPro"/>
</dbReference>
<dbReference type="Gene3D" id="3.40.50.300">
    <property type="entry name" value="P-loop containing nucleotide triphosphate hydrolases"/>
    <property type="match status" value="1"/>
</dbReference>
<feature type="compositionally biased region" description="Basic and acidic residues" evidence="2">
    <location>
        <begin position="19"/>
        <end position="39"/>
    </location>
</feature>
<protein>
    <submittedName>
        <fullName evidence="4">ATP-binding protein of ABC transporter</fullName>
    </submittedName>
</protein>
<dbReference type="PANTHER" id="PTHR24220">
    <property type="entry name" value="IMPORT ATP-BINDING PROTEIN"/>
    <property type="match status" value="1"/>
</dbReference>
<gene>
    <name evidence="4" type="ORF">BACT_0143</name>
</gene>
<dbReference type="InterPro" id="IPR003439">
    <property type="entry name" value="ABC_transporter-like_ATP-bd"/>
</dbReference>
<dbReference type="eggNOG" id="COG1136">
    <property type="taxonomic scope" value="Bacteria"/>
</dbReference>
<keyword evidence="4" id="KW-0547">Nucleotide-binding</keyword>
<dbReference type="Proteomes" id="UP000029015">
    <property type="component" value="Unassembled WGS sequence"/>
</dbReference>
<dbReference type="AlphaFoldDB" id="A0A086YYG3"/>
<keyword evidence="4" id="KW-0067">ATP-binding</keyword>
<evidence type="ECO:0000259" key="3">
    <source>
        <dbReference type="Pfam" id="PF00005"/>
    </source>
</evidence>
<dbReference type="GO" id="GO:0005524">
    <property type="term" value="F:ATP binding"/>
    <property type="evidence" value="ECO:0007669"/>
    <property type="project" value="UniProtKB-KW"/>
</dbReference>
<accession>A0A086YYG3</accession>
<feature type="domain" description="ABC transporter" evidence="3">
    <location>
        <begin position="158"/>
        <end position="275"/>
    </location>
</feature>
<dbReference type="SUPFAM" id="SSF52540">
    <property type="entry name" value="P-loop containing nucleoside triphosphate hydrolases"/>
    <property type="match status" value="1"/>
</dbReference>
<dbReference type="GO" id="GO:0005886">
    <property type="term" value="C:plasma membrane"/>
    <property type="evidence" value="ECO:0007669"/>
    <property type="project" value="TreeGrafter"/>
</dbReference>
<reference evidence="4 5" key="1">
    <citation type="submission" date="2014-03" db="EMBL/GenBank/DDBJ databases">
        <title>Genomics of Bifidobacteria.</title>
        <authorList>
            <person name="Ventura M."/>
            <person name="Milani C."/>
            <person name="Lugli G.A."/>
        </authorList>
    </citation>
    <scope>NUCLEOTIDE SEQUENCE [LARGE SCALE GENOMIC DNA]</scope>
    <source>
        <strain evidence="4 5">DSM 22766</strain>
    </source>
</reference>
<comment type="similarity">
    <text evidence="1">Belongs to the ABC transporter superfamily.</text>
</comment>
<dbReference type="STRING" id="1437605.AB656_06550"/>
<dbReference type="EMBL" id="JGYK01000002">
    <property type="protein sequence ID" value="KFI39313.1"/>
    <property type="molecule type" value="Genomic_DNA"/>
</dbReference>
<dbReference type="RefSeq" id="WP_033504174.1">
    <property type="nucleotide sequence ID" value="NZ_CP011786.1"/>
</dbReference>
<dbReference type="PATRIC" id="fig|1437605.7.peg.1342"/>
<feature type="compositionally biased region" description="Acidic residues" evidence="2">
    <location>
        <begin position="77"/>
        <end position="103"/>
    </location>
</feature>
<feature type="compositionally biased region" description="Acidic residues" evidence="2">
    <location>
        <begin position="54"/>
        <end position="67"/>
    </location>
</feature>
<dbReference type="InterPro" id="IPR015854">
    <property type="entry name" value="ABC_transpr_LolD-like"/>
</dbReference>
<proteinExistence type="inferred from homology"/>
<evidence type="ECO:0000256" key="1">
    <source>
        <dbReference type="ARBA" id="ARBA00005417"/>
    </source>
</evidence>
<evidence type="ECO:0000256" key="2">
    <source>
        <dbReference type="SAM" id="MobiDB-lite"/>
    </source>
</evidence>
<dbReference type="KEGG" id="bact:AB656_06550"/>
<evidence type="ECO:0000313" key="5">
    <source>
        <dbReference type="Proteomes" id="UP000029015"/>
    </source>
</evidence>
<comment type="caution">
    <text evidence="4">The sequence shown here is derived from an EMBL/GenBank/DDBJ whole genome shotgun (WGS) entry which is preliminary data.</text>
</comment>
<organism evidence="4 5">
    <name type="scientific">Bifidobacterium actinocoloniiforme DSM 22766</name>
    <dbReference type="NCBI Taxonomy" id="1437605"/>
    <lineage>
        <taxon>Bacteria</taxon>
        <taxon>Bacillati</taxon>
        <taxon>Actinomycetota</taxon>
        <taxon>Actinomycetes</taxon>
        <taxon>Bifidobacteriales</taxon>
        <taxon>Bifidobacteriaceae</taxon>
        <taxon>Bifidobacterium</taxon>
    </lineage>
</organism>
<keyword evidence="5" id="KW-1185">Reference proteome</keyword>
<sequence>MTSSEKPDEGQDAQTVGQEKPEAPQEGTARRAEDTRRTEPAQPIEDFAAIGDEASQEADDGQEDGSEPEFKVVIESEAVEEGDWSSDDEDPLASMDTDMDDTDIPVPSGYPVLELRHVSLSGRGKDSTTYLLDDVDMSFRIRRTHCVQTGSPERLGALMGVISGLLAPSEGTVLFRGTDLRQIEAWDYRGHQLGVIFARDALRTDMSAVENLSYAMEASGRTFLKPKDTQARDLLEEMSFPERLEQRPVRELSRLDYVRAALARAISCEPDVLLTQELMDGLSEDEAADILALLRKTARRHDCAVIVACSGHPSEGPYDRTYTLE</sequence>
<dbReference type="Pfam" id="PF00005">
    <property type="entry name" value="ABC_tran"/>
    <property type="match status" value="1"/>
</dbReference>
<evidence type="ECO:0000313" key="4">
    <source>
        <dbReference type="EMBL" id="KFI39313.1"/>
    </source>
</evidence>
<dbReference type="InterPro" id="IPR027417">
    <property type="entry name" value="P-loop_NTPase"/>
</dbReference>
<feature type="region of interest" description="Disordered" evidence="2">
    <location>
        <begin position="1"/>
        <end position="105"/>
    </location>
</feature>
<dbReference type="OrthoDB" id="3239808at2"/>
<dbReference type="PANTHER" id="PTHR24220:SF689">
    <property type="entry name" value="LIPOPROTEIN-RELEASING SYSTEM ATP-BINDING PROTEIN LOLD"/>
    <property type="match status" value="1"/>
</dbReference>
<dbReference type="GO" id="GO:0022857">
    <property type="term" value="F:transmembrane transporter activity"/>
    <property type="evidence" value="ECO:0007669"/>
    <property type="project" value="TreeGrafter"/>
</dbReference>
<name>A0A086YYG3_9BIFI</name>